<sequence length="384" mass="44064">MNLKLEPIFSQYLNNQKEFPSFIFYQLLNGLNLILIGTNCGKCFNFLFKNLELVNIYEDGNKRHILAIGLWPLEKEASETIIFINFRGSSISLFKIKFSSNSSIIGLLPLKEFSTEHYGFCRALADLDNKRVFVPDKEDLTNILRVYHKNGFELILLLSEEFLTKNVSKNKQNVDIFKTMFKGLLMGIELIEDNLILLVFEDSTICVFNLKTKQVIDALKHPKHHQFICWCVLNTKNQTLIFISVIGQIYLISFSSEELRVECVLQKIKNNINCTALAVATKNFEENPKIAAGLNNGEIQLCFLTSLRTDSKWIINSIFSLIPSNDQIPKWSKQLNICLNNIHSNSIQCLKWIVINEEKEGDDFLVFLCSGSLDEKIAFLQLLN</sequence>
<name>A0A6V7V9N0_MELEN</name>
<gene>
    <name evidence="1" type="ORF">MENT_LOCUS22383</name>
</gene>
<accession>A0A6V7V9N0</accession>
<evidence type="ECO:0000313" key="2">
    <source>
        <dbReference type="Proteomes" id="UP000580250"/>
    </source>
</evidence>
<dbReference type="OrthoDB" id="5817808at2759"/>
<reference evidence="1 2" key="1">
    <citation type="submission" date="2020-08" db="EMBL/GenBank/DDBJ databases">
        <authorList>
            <person name="Koutsovoulos G."/>
            <person name="Danchin GJ E."/>
        </authorList>
    </citation>
    <scope>NUCLEOTIDE SEQUENCE [LARGE SCALE GENOMIC DNA]</scope>
</reference>
<comment type="caution">
    <text evidence="1">The sequence shown here is derived from an EMBL/GenBank/DDBJ whole genome shotgun (WGS) entry which is preliminary data.</text>
</comment>
<dbReference type="AlphaFoldDB" id="A0A6V7V9N0"/>
<evidence type="ECO:0000313" key="1">
    <source>
        <dbReference type="EMBL" id="CAD2170951.1"/>
    </source>
</evidence>
<dbReference type="EMBL" id="CAJEWN010000176">
    <property type="protein sequence ID" value="CAD2170951.1"/>
    <property type="molecule type" value="Genomic_DNA"/>
</dbReference>
<dbReference type="InterPro" id="IPR036322">
    <property type="entry name" value="WD40_repeat_dom_sf"/>
</dbReference>
<dbReference type="InterPro" id="IPR015943">
    <property type="entry name" value="WD40/YVTN_repeat-like_dom_sf"/>
</dbReference>
<dbReference type="Proteomes" id="UP000580250">
    <property type="component" value="Unassembled WGS sequence"/>
</dbReference>
<proteinExistence type="predicted"/>
<organism evidence="1 2">
    <name type="scientific">Meloidogyne enterolobii</name>
    <name type="common">Root-knot nematode worm</name>
    <name type="synonym">Meloidogyne mayaguensis</name>
    <dbReference type="NCBI Taxonomy" id="390850"/>
    <lineage>
        <taxon>Eukaryota</taxon>
        <taxon>Metazoa</taxon>
        <taxon>Ecdysozoa</taxon>
        <taxon>Nematoda</taxon>
        <taxon>Chromadorea</taxon>
        <taxon>Rhabditida</taxon>
        <taxon>Tylenchina</taxon>
        <taxon>Tylenchomorpha</taxon>
        <taxon>Tylenchoidea</taxon>
        <taxon>Meloidogynidae</taxon>
        <taxon>Meloidogyninae</taxon>
        <taxon>Meloidogyne</taxon>
    </lineage>
</organism>
<dbReference type="SUPFAM" id="SSF50978">
    <property type="entry name" value="WD40 repeat-like"/>
    <property type="match status" value="1"/>
</dbReference>
<protein>
    <submittedName>
        <fullName evidence="1">Uncharacterized protein</fullName>
    </submittedName>
</protein>
<dbReference type="Gene3D" id="2.130.10.10">
    <property type="entry name" value="YVTN repeat-like/Quinoprotein amine dehydrogenase"/>
    <property type="match status" value="1"/>
</dbReference>